<gene>
    <name evidence="9" type="ORF">FEF65_00195</name>
</gene>
<dbReference type="RefSeq" id="WP_138237777.1">
    <property type="nucleotide sequence ID" value="NZ_VBRY01000001.1"/>
</dbReference>
<dbReference type="SUPFAM" id="SSF52540">
    <property type="entry name" value="P-loop containing nucleoside triphosphate hydrolases"/>
    <property type="match status" value="1"/>
</dbReference>
<keyword evidence="6" id="KW-0597">Phosphoprotein</keyword>
<keyword evidence="3" id="KW-0805">Transcription regulation</keyword>
<accession>A0A5R9GRT9</accession>
<dbReference type="Pfam" id="PF25601">
    <property type="entry name" value="AAA_lid_14"/>
    <property type="match status" value="1"/>
</dbReference>
<dbReference type="InterPro" id="IPR009057">
    <property type="entry name" value="Homeodomain-like_sf"/>
</dbReference>
<dbReference type="Gene3D" id="1.10.10.60">
    <property type="entry name" value="Homeodomain-like"/>
    <property type="match status" value="1"/>
</dbReference>
<dbReference type="InterPro" id="IPR002078">
    <property type="entry name" value="Sigma_54_int"/>
</dbReference>
<name>A0A5R9GRT9_9PROT</name>
<dbReference type="Gene3D" id="3.40.50.2300">
    <property type="match status" value="1"/>
</dbReference>
<reference evidence="9 10" key="1">
    <citation type="journal article" date="2019" name="Appl. Environ. Microbiol.">
        <title>Environmental Evidence and Genomic Insight of Iron-oxidizing Bacteria Preference Towards More Corrosion Resistant Stainless Steel at Higher Salinities.</title>
        <authorList>
            <person name="Garrison C.E."/>
            <person name="Price K.A."/>
            <person name="Field E.K."/>
        </authorList>
    </citation>
    <scope>NUCLEOTIDE SEQUENCE [LARGE SCALE GENOMIC DNA]</scope>
    <source>
        <strain evidence="9 10">P3</strain>
    </source>
</reference>
<dbReference type="Pfam" id="PF00072">
    <property type="entry name" value="Response_reg"/>
    <property type="match status" value="1"/>
</dbReference>
<dbReference type="PROSITE" id="PS50045">
    <property type="entry name" value="SIGMA54_INTERACT_4"/>
    <property type="match status" value="1"/>
</dbReference>
<proteinExistence type="predicted"/>
<dbReference type="InterPro" id="IPR003593">
    <property type="entry name" value="AAA+_ATPase"/>
</dbReference>
<dbReference type="PROSITE" id="PS50110">
    <property type="entry name" value="RESPONSE_REGULATORY"/>
    <property type="match status" value="1"/>
</dbReference>
<dbReference type="InterPro" id="IPR001789">
    <property type="entry name" value="Sig_transdc_resp-reg_receiver"/>
</dbReference>
<dbReference type="Pfam" id="PF02954">
    <property type="entry name" value="HTH_8"/>
    <property type="match status" value="1"/>
</dbReference>
<dbReference type="AlphaFoldDB" id="A0A5R9GRT9"/>
<evidence type="ECO:0000256" key="5">
    <source>
        <dbReference type="ARBA" id="ARBA00023163"/>
    </source>
</evidence>
<dbReference type="SUPFAM" id="SSF46689">
    <property type="entry name" value="Homeodomain-like"/>
    <property type="match status" value="1"/>
</dbReference>
<dbReference type="PROSITE" id="PS00676">
    <property type="entry name" value="SIGMA54_INTERACT_2"/>
    <property type="match status" value="1"/>
</dbReference>
<dbReference type="PANTHER" id="PTHR32071:SF117">
    <property type="entry name" value="PTS-DEPENDENT DIHYDROXYACETONE KINASE OPERON REGULATORY PROTEIN-RELATED"/>
    <property type="match status" value="1"/>
</dbReference>
<keyword evidence="10" id="KW-1185">Reference proteome</keyword>
<evidence type="ECO:0000259" key="7">
    <source>
        <dbReference type="PROSITE" id="PS50045"/>
    </source>
</evidence>
<dbReference type="Proteomes" id="UP000306585">
    <property type="component" value="Unassembled WGS sequence"/>
</dbReference>
<evidence type="ECO:0000256" key="4">
    <source>
        <dbReference type="ARBA" id="ARBA00023125"/>
    </source>
</evidence>
<keyword evidence="5" id="KW-0804">Transcription</keyword>
<dbReference type="GO" id="GO:0043565">
    <property type="term" value="F:sequence-specific DNA binding"/>
    <property type="evidence" value="ECO:0007669"/>
    <property type="project" value="InterPro"/>
</dbReference>
<dbReference type="SMART" id="SM00448">
    <property type="entry name" value="REC"/>
    <property type="match status" value="1"/>
</dbReference>
<feature type="domain" description="Sigma-54 factor interaction" evidence="7">
    <location>
        <begin position="145"/>
        <end position="374"/>
    </location>
</feature>
<organism evidence="9 10">
    <name type="scientific">Mariprofundus erugo</name>
    <dbReference type="NCBI Taxonomy" id="2528639"/>
    <lineage>
        <taxon>Bacteria</taxon>
        <taxon>Pseudomonadati</taxon>
        <taxon>Pseudomonadota</taxon>
        <taxon>Candidatius Mariprofundia</taxon>
        <taxon>Mariprofundales</taxon>
        <taxon>Mariprofundaceae</taxon>
        <taxon>Mariprofundus</taxon>
    </lineage>
</organism>
<dbReference type="Gene3D" id="1.10.8.60">
    <property type="match status" value="1"/>
</dbReference>
<evidence type="ECO:0000313" key="9">
    <source>
        <dbReference type="EMBL" id="TLS68961.1"/>
    </source>
</evidence>
<sequence length="463" mass="52004">MKQSAFILLVEDNEDFRLILQEALETAGFHVTPAANATRARESMATGKFDLTILDVRLPDGNGIELLREFRQSDPDMGIIIMTGYAEVDTAVDAIRLGANDFLKKPFDIDELLIRISELLKNRQLKNDNKTLLEQVRNQDRITGLIGQCDAIQKLGNTIRLLANSDSTVLITGESGCGKEVLAKSLHKSGTRSSKPMVSINCGAIPEELLESELFGHVKGAFTGAVRARPGRFEIANGGTIFLDEIGDMSAKLQVKLLRVLQERCFEPVGSQQSIHVDVRVIAATHRDLEEEIAAGRFREDLYYRLNVIPLMLPPLRNRGEDVLLLTNHFLSRFNEEKGASITGMSEEVKRTMLNYQWPGNVRELQNLIERVTTLKRVGIIELEDLPSRMISDKDRVLQSFQMDMDNAEGIDLKSTVDEFESHLILSALQRFNWNKNQAANFLAMNRTTLVEKIKKKGLQPTE</sequence>
<dbReference type="InterPro" id="IPR027417">
    <property type="entry name" value="P-loop_NTPase"/>
</dbReference>
<dbReference type="InterPro" id="IPR011006">
    <property type="entry name" value="CheY-like_superfamily"/>
</dbReference>
<dbReference type="SUPFAM" id="SSF52172">
    <property type="entry name" value="CheY-like"/>
    <property type="match status" value="1"/>
</dbReference>
<evidence type="ECO:0000256" key="1">
    <source>
        <dbReference type="ARBA" id="ARBA00022741"/>
    </source>
</evidence>
<evidence type="ECO:0000313" key="10">
    <source>
        <dbReference type="Proteomes" id="UP000306585"/>
    </source>
</evidence>
<dbReference type="FunFam" id="3.40.50.300:FF:000006">
    <property type="entry name" value="DNA-binding transcriptional regulator NtrC"/>
    <property type="match status" value="1"/>
</dbReference>
<dbReference type="OrthoDB" id="5287973at2"/>
<dbReference type="CDD" id="cd00009">
    <property type="entry name" value="AAA"/>
    <property type="match status" value="1"/>
</dbReference>
<keyword evidence="2" id="KW-0067">ATP-binding</keyword>
<dbReference type="PRINTS" id="PR01590">
    <property type="entry name" value="HTHFIS"/>
</dbReference>
<dbReference type="InterPro" id="IPR058031">
    <property type="entry name" value="AAA_lid_NorR"/>
</dbReference>
<feature type="domain" description="Response regulatory" evidence="8">
    <location>
        <begin position="6"/>
        <end position="120"/>
    </location>
</feature>
<dbReference type="PANTHER" id="PTHR32071">
    <property type="entry name" value="TRANSCRIPTIONAL REGULATORY PROTEIN"/>
    <property type="match status" value="1"/>
</dbReference>
<dbReference type="EMBL" id="VBRY01000001">
    <property type="protein sequence ID" value="TLS68961.1"/>
    <property type="molecule type" value="Genomic_DNA"/>
</dbReference>
<evidence type="ECO:0000256" key="3">
    <source>
        <dbReference type="ARBA" id="ARBA00023015"/>
    </source>
</evidence>
<dbReference type="InterPro" id="IPR025943">
    <property type="entry name" value="Sigma_54_int_dom_ATP-bd_2"/>
</dbReference>
<keyword evidence="1" id="KW-0547">Nucleotide-binding</keyword>
<protein>
    <submittedName>
        <fullName evidence="9">Sigma-54-dependent Fis family transcriptional regulator</fullName>
    </submittedName>
</protein>
<dbReference type="GO" id="GO:0005524">
    <property type="term" value="F:ATP binding"/>
    <property type="evidence" value="ECO:0007669"/>
    <property type="project" value="UniProtKB-KW"/>
</dbReference>
<keyword evidence="4" id="KW-0238">DNA-binding</keyword>
<evidence type="ECO:0000259" key="8">
    <source>
        <dbReference type="PROSITE" id="PS50110"/>
    </source>
</evidence>
<dbReference type="GO" id="GO:0000160">
    <property type="term" value="P:phosphorelay signal transduction system"/>
    <property type="evidence" value="ECO:0007669"/>
    <property type="project" value="InterPro"/>
</dbReference>
<dbReference type="Pfam" id="PF00158">
    <property type="entry name" value="Sigma54_activat"/>
    <property type="match status" value="1"/>
</dbReference>
<dbReference type="PROSITE" id="PS00688">
    <property type="entry name" value="SIGMA54_INTERACT_3"/>
    <property type="match status" value="1"/>
</dbReference>
<dbReference type="InterPro" id="IPR002197">
    <property type="entry name" value="HTH_Fis"/>
</dbReference>
<evidence type="ECO:0000256" key="6">
    <source>
        <dbReference type="PROSITE-ProRule" id="PRU00169"/>
    </source>
</evidence>
<dbReference type="Gene3D" id="3.40.50.300">
    <property type="entry name" value="P-loop containing nucleotide triphosphate hydrolases"/>
    <property type="match status" value="1"/>
</dbReference>
<dbReference type="GO" id="GO:0006355">
    <property type="term" value="P:regulation of DNA-templated transcription"/>
    <property type="evidence" value="ECO:0007669"/>
    <property type="project" value="InterPro"/>
</dbReference>
<dbReference type="SMART" id="SM00382">
    <property type="entry name" value="AAA"/>
    <property type="match status" value="1"/>
</dbReference>
<evidence type="ECO:0000256" key="2">
    <source>
        <dbReference type="ARBA" id="ARBA00022840"/>
    </source>
</evidence>
<feature type="modified residue" description="4-aspartylphosphate" evidence="6">
    <location>
        <position position="55"/>
    </location>
</feature>
<comment type="caution">
    <text evidence="9">The sequence shown here is derived from an EMBL/GenBank/DDBJ whole genome shotgun (WGS) entry which is preliminary data.</text>
</comment>
<dbReference type="InterPro" id="IPR025944">
    <property type="entry name" value="Sigma_54_int_dom_CS"/>
</dbReference>